<name>A0A0V0TNA1_9BILA</name>
<gene>
    <name evidence="1" type="ORF">T05_8603</name>
</gene>
<evidence type="ECO:0000313" key="1">
    <source>
        <dbReference type="EMBL" id="KRX40500.1"/>
    </source>
</evidence>
<dbReference type="Proteomes" id="UP000055048">
    <property type="component" value="Unassembled WGS sequence"/>
</dbReference>
<sequence length="75" mass="8652">MVVKKKIQSVAVREVNLKMMPRNEHNSESQSMLQTGMKCASLHLSLQFVHQALLMQIKQRNKIVSIKIHIAEQEI</sequence>
<accession>A0A0V0TNA1</accession>
<dbReference type="AlphaFoldDB" id="A0A0V0TNA1"/>
<dbReference type="EMBL" id="JYDJ01000198">
    <property type="protein sequence ID" value="KRX40500.1"/>
    <property type="molecule type" value="Genomic_DNA"/>
</dbReference>
<evidence type="ECO:0000313" key="2">
    <source>
        <dbReference type="Proteomes" id="UP000055048"/>
    </source>
</evidence>
<keyword evidence="2" id="KW-1185">Reference proteome</keyword>
<reference evidence="1 2" key="1">
    <citation type="submission" date="2015-01" db="EMBL/GenBank/DDBJ databases">
        <title>Evolution of Trichinella species and genotypes.</title>
        <authorList>
            <person name="Korhonen P.K."/>
            <person name="Edoardo P."/>
            <person name="Giuseppe L.R."/>
            <person name="Gasser R.B."/>
        </authorList>
    </citation>
    <scope>NUCLEOTIDE SEQUENCE [LARGE SCALE GENOMIC DNA]</scope>
    <source>
        <strain evidence="1">ISS417</strain>
    </source>
</reference>
<protein>
    <submittedName>
        <fullName evidence="1">Uncharacterized protein</fullName>
    </submittedName>
</protein>
<proteinExistence type="predicted"/>
<organism evidence="1 2">
    <name type="scientific">Trichinella murrelli</name>
    <dbReference type="NCBI Taxonomy" id="144512"/>
    <lineage>
        <taxon>Eukaryota</taxon>
        <taxon>Metazoa</taxon>
        <taxon>Ecdysozoa</taxon>
        <taxon>Nematoda</taxon>
        <taxon>Enoplea</taxon>
        <taxon>Dorylaimia</taxon>
        <taxon>Trichinellida</taxon>
        <taxon>Trichinellidae</taxon>
        <taxon>Trichinella</taxon>
    </lineage>
</organism>
<comment type="caution">
    <text evidence="1">The sequence shown here is derived from an EMBL/GenBank/DDBJ whole genome shotgun (WGS) entry which is preliminary data.</text>
</comment>